<dbReference type="Pfam" id="PF17774">
    <property type="entry name" value="YlmH_RBD"/>
    <property type="match status" value="1"/>
</dbReference>
<dbReference type="PROSITE" id="PS50889">
    <property type="entry name" value="S4"/>
    <property type="match status" value="1"/>
</dbReference>
<feature type="domain" description="RNA-binding S4" evidence="2">
    <location>
        <begin position="183"/>
        <end position="245"/>
    </location>
</feature>
<gene>
    <name evidence="3" type="ORF">H9808_00700</name>
</gene>
<dbReference type="PANTHER" id="PTHR13633:SF3">
    <property type="entry name" value="MITOCHONDRIAL TRANSCRIPTION RESCUE FACTOR 1"/>
    <property type="match status" value="1"/>
</dbReference>
<dbReference type="GO" id="GO:0003723">
    <property type="term" value="F:RNA binding"/>
    <property type="evidence" value="ECO:0007669"/>
    <property type="project" value="UniProtKB-KW"/>
</dbReference>
<reference evidence="3" key="1">
    <citation type="journal article" date="2021" name="PeerJ">
        <title>Extensive microbial diversity within the chicken gut microbiome revealed by metagenomics and culture.</title>
        <authorList>
            <person name="Gilroy R."/>
            <person name="Ravi A."/>
            <person name="Getino M."/>
            <person name="Pursley I."/>
            <person name="Horton D.L."/>
            <person name="Alikhan N.F."/>
            <person name="Baker D."/>
            <person name="Gharbi K."/>
            <person name="Hall N."/>
            <person name="Watson M."/>
            <person name="Adriaenssens E.M."/>
            <person name="Foster-Nyarko E."/>
            <person name="Jarju S."/>
            <person name="Secka A."/>
            <person name="Antonio M."/>
            <person name="Oren A."/>
            <person name="Chaudhuri R.R."/>
            <person name="La Ragione R."/>
            <person name="Hildebrand F."/>
            <person name="Pallen M.J."/>
        </authorList>
    </citation>
    <scope>NUCLEOTIDE SEQUENCE</scope>
    <source>
        <strain evidence="3">CHK169-4300</strain>
    </source>
</reference>
<dbReference type="Gene3D" id="3.10.290.10">
    <property type="entry name" value="RNA-binding S4 domain"/>
    <property type="match status" value="1"/>
</dbReference>
<dbReference type="Proteomes" id="UP000824106">
    <property type="component" value="Unassembled WGS sequence"/>
</dbReference>
<dbReference type="InterPro" id="IPR040591">
    <property type="entry name" value="RqcP2_RBD"/>
</dbReference>
<dbReference type="Pfam" id="PF01479">
    <property type="entry name" value="S4"/>
    <property type="match status" value="1"/>
</dbReference>
<organism evidence="3 4">
    <name type="scientific">Candidatus Atopostipes pullistercoris</name>
    <dbReference type="NCBI Taxonomy" id="2838467"/>
    <lineage>
        <taxon>Bacteria</taxon>
        <taxon>Bacillati</taxon>
        <taxon>Bacillota</taxon>
        <taxon>Bacilli</taxon>
        <taxon>Lactobacillales</taxon>
        <taxon>Carnobacteriaceae</taxon>
        <taxon>Atopostipes</taxon>
    </lineage>
</organism>
<dbReference type="EMBL" id="DXAZ01000008">
    <property type="protein sequence ID" value="HIZ70288.1"/>
    <property type="molecule type" value="Genomic_DNA"/>
</dbReference>
<accession>A0A9D2FZB7</accession>
<dbReference type="InterPro" id="IPR012677">
    <property type="entry name" value="Nucleotide-bd_a/b_plait_sf"/>
</dbReference>
<protein>
    <submittedName>
        <fullName evidence="3">RNA-binding protein</fullName>
    </submittedName>
</protein>
<evidence type="ECO:0000259" key="2">
    <source>
        <dbReference type="SMART" id="SM00363"/>
    </source>
</evidence>
<evidence type="ECO:0000256" key="1">
    <source>
        <dbReference type="PROSITE-ProRule" id="PRU00182"/>
    </source>
</evidence>
<dbReference type="Gene3D" id="3.30.1370.160">
    <property type="match status" value="1"/>
</dbReference>
<dbReference type="AlphaFoldDB" id="A0A9D2FZB7"/>
<dbReference type="PANTHER" id="PTHR13633">
    <property type="entry name" value="MITOCHONDRIAL TRANSCRIPTION RESCUE FACTOR 1"/>
    <property type="match status" value="1"/>
</dbReference>
<reference evidence="3" key="2">
    <citation type="submission" date="2021-04" db="EMBL/GenBank/DDBJ databases">
        <authorList>
            <person name="Gilroy R."/>
        </authorList>
    </citation>
    <scope>NUCLEOTIDE SEQUENCE</scope>
    <source>
        <strain evidence="3">CHK169-4300</strain>
    </source>
</reference>
<dbReference type="InterPro" id="IPR048443">
    <property type="entry name" value="RqcP2_N"/>
</dbReference>
<sequence length="262" mass="30698">MMMNIYQHFREDEQSFIDQVVDWILQVENQYAPYLTNFLNPRQLFIVEAIVRQYDTIYYQAFGGYEGAEQQRILIYPPYYEPTAEDFEITLFEINYPTKFSELSHGQVMGSVLGTGISRGNLGDILTDGQRWQFFVDARMKDFILMNVDHVGRINVHLEEKSFENLVQEMDKWELEEIIVSSLRMDVILARALNVSRNRAKTLIKDQKVKLNWVEVERPDIEVEEYDILSIRGFGRVKIGAQQGITRKDNLVLKIGIIDRNT</sequence>
<evidence type="ECO:0000313" key="3">
    <source>
        <dbReference type="EMBL" id="HIZ70288.1"/>
    </source>
</evidence>
<dbReference type="Pfam" id="PF21278">
    <property type="entry name" value="YlmH_1st"/>
    <property type="match status" value="1"/>
</dbReference>
<dbReference type="InterPro" id="IPR002942">
    <property type="entry name" value="S4_RNA-bd"/>
</dbReference>
<name>A0A9D2FZB7_9LACT</name>
<dbReference type="Gene3D" id="3.30.70.330">
    <property type="match status" value="1"/>
</dbReference>
<dbReference type="SMART" id="SM00363">
    <property type="entry name" value="S4"/>
    <property type="match status" value="1"/>
</dbReference>
<dbReference type="SUPFAM" id="SSF55174">
    <property type="entry name" value="Alpha-L RNA-binding motif"/>
    <property type="match status" value="1"/>
</dbReference>
<comment type="caution">
    <text evidence="3">The sequence shown here is derived from an EMBL/GenBank/DDBJ whole genome shotgun (WGS) entry which is preliminary data.</text>
</comment>
<keyword evidence="1" id="KW-0694">RNA-binding</keyword>
<evidence type="ECO:0000313" key="4">
    <source>
        <dbReference type="Proteomes" id="UP000824106"/>
    </source>
</evidence>
<proteinExistence type="predicted"/>
<dbReference type="CDD" id="cd00165">
    <property type="entry name" value="S4"/>
    <property type="match status" value="1"/>
</dbReference>
<dbReference type="InterPro" id="IPR036986">
    <property type="entry name" value="S4_RNA-bd_sf"/>
</dbReference>